<organism evidence="3 4">
    <name type="scientific">Mucor plumbeus</name>
    <dbReference type="NCBI Taxonomy" id="97098"/>
    <lineage>
        <taxon>Eukaryota</taxon>
        <taxon>Fungi</taxon>
        <taxon>Fungi incertae sedis</taxon>
        <taxon>Mucoromycota</taxon>
        <taxon>Mucoromycotina</taxon>
        <taxon>Mucoromycetes</taxon>
        <taxon>Mucorales</taxon>
        <taxon>Mucorineae</taxon>
        <taxon>Mucoraceae</taxon>
        <taxon>Mucor</taxon>
    </lineage>
</organism>
<dbReference type="PANTHER" id="PTHR16184:SF6">
    <property type="entry name" value="ELONGATOR COMPLEX PROTEIN 6"/>
    <property type="match status" value="1"/>
</dbReference>
<dbReference type="EMBL" id="JAEPRC010000004">
    <property type="protein sequence ID" value="KAG2215729.1"/>
    <property type="molecule type" value="Genomic_DNA"/>
</dbReference>
<keyword evidence="4" id="KW-1185">Reference proteome</keyword>
<dbReference type="OrthoDB" id="9995306at2759"/>
<dbReference type="Proteomes" id="UP000650833">
    <property type="component" value="Unassembled WGS sequence"/>
</dbReference>
<dbReference type="CDD" id="cd19495">
    <property type="entry name" value="Elp6"/>
    <property type="match status" value="1"/>
</dbReference>
<proteinExistence type="inferred from homology"/>
<dbReference type="InterPro" id="IPR018627">
    <property type="entry name" value="ELP6"/>
</dbReference>
<comment type="pathway">
    <text evidence="1">tRNA modification; 5-methoxycarbonylmethyl-2-thiouridine-tRNA biosynthesis.</text>
</comment>
<dbReference type="PANTHER" id="PTHR16184">
    <property type="entry name" value="ELONGATOR COMPLEX PROTEIN 6"/>
    <property type="match status" value="1"/>
</dbReference>
<dbReference type="Gene3D" id="3.40.50.300">
    <property type="entry name" value="P-loop containing nucleotide triphosphate hydrolases"/>
    <property type="match status" value="1"/>
</dbReference>
<evidence type="ECO:0000256" key="1">
    <source>
        <dbReference type="ARBA" id="ARBA00005043"/>
    </source>
</evidence>
<name>A0A8H7RQ74_9FUNG</name>
<protein>
    <recommendedName>
        <fullName evidence="5">Elongator complex protein 6</fullName>
    </recommendedName>
</protein>
<accession>A0A8H7RQ74</accession>
<gene>
    <name evidence="3" type="ORF">INT46_003941</name>
</gene>
<evidence type="ECO:0000313" key="3">
    <source>
        <dbReference type="EMBL" id="KAG2215729.1"/>
    </source>
</evidence>
<evidence type="ECO:0000313" key="4">
    <source>
        <dbReference type="Proteomes" id="UP000650833"/>
    </source>
</evidence>
<reference evidence="3" key="1">
    <citation type="submission" date="2020-12" db="EMBL/GenBank/DDBJ databases">
        <title>Metabolic potential, ecology and presence of endohyphal bacteria is reflected in genomic diversity of Mucoromycotina.</title>
        <authorList>
            <person name="Muszewska A."/>
            <person name="Okrasinska A."/>
            <person name="Steczkiewicz K."/>
            <person name="Drgas O."/>
            <person name="Orlowska M."/>
            <person name="Perlinska-Lenart U."/>
            <person name="Aleksandrzak-Piekarczyk T."/>
            <person name="Szatraj K."/>
            <person name="Zielenkiewicz U."/>
            <person name="Pilsyk S."/>
            <person name="Malc E."/>
            <person name="Mieczkowski P."/>
            <person name="Kruszewska J.S."/>
            <person name="Biernat P."/>
            <person name="Pawlowska J."/>
        </authorList>
    </citation>
    <scope>NUCLEOTIDE SEQUENCE</scope>
    <source>
        <strain evidence="3">CBS 226.32</strain>
    </source>
</reference>
<evidence type="ECO:0000256" key="2">
    <source>
        <dbReference type="ARBA" id="ARBA00008837"/>
    </source>
</evidence>
<dbReference type="AlphaFoldDB" id="A0A8H7RQ74"/>
<dbReference type="InterPro" id="IPR027417">
    <property type="entry name" value="P-loop_NTPase"/>
</dbReference>
<dbReference type="UniPathway" id="UPA00988"/>
<dbReference type="Pfam" id="PF09807">
    <property type="entry name" value="ELP6"/>
    <property type="match status" value="1"/>
</dbReference>
<dbReference type="GO" id="GO:0033588">
    <property type="term" value="C:elongator holoenzyme complex"/>
    <property type="evidence" value="ECO:0007669"/>
    <property type="project" value="InterPro"/>
</dbReference>
<comment type="similarity">
    <text evidence="2">Belongs to the ELP6 family.</text>
</comment>
<dbReference type="GO" id="GO:0002098">
    <property type="term" value="P:tRNA wobble uridine modification"/>
    <property type="evidence" value="ECO:0007669"/>
    <property type="project" value="InterPro"/>
</dbReference>
<sequence>MGYASLDAALAFPNNLAPINAHIAITDTLKSDANFLVHHFVVNQLKNDKHVVLVGLAQIFNHYFLIGRKLGINLQTYKQNGKFVFLDGLTHLNEYTSNTPYPPAKAPTAPTNTLDYKEKQDLLKSFYKTIAQYVTSSNTLVILDDISVLLYNGFEIEQVSTFILKLRSLVEKVQGTLLTVMHADEEGSEDIEQDNFIKNIIYGSNLVLQVQPLNSGLARDVHGQLDVVFGPQQRQNINTPQQSLHYKILDNNVHFFARGVAQV</sequence>
<evidence type="ECO:0008006" key="5">
    <source>
        <dbReference type="Google" id="ProtNLM"/>
    </source>
</evidence>
<comment type="caution">
    <text evidence="3">The sequence shown here is derived from an EMBL/GenBank/DDBJ whole genome shotgun (WGS) entry which is preliminary data.</text>
</comment>